<dbReference type="Proteomes" id="UP000001610">
    <property type="component" value="Unassembled WGS sequence"/>
</dbReference>
<dbReference type="eggNOG" id="KOG3687">
    <property type="taxonomic scope" value="Eukaryota"/>
</dbReference>
<dbReference type="PANTHER" id="PTHR10063:SF0">
    <property type="entry name" value="TUBERIN"/>
    <property type="match status" value="1"/>
</dbReference>
<keyword evidence="5" id="KW-1185">Reference proteome</keyword>
<accession>G3J4R8</accession>
<dbReference type="VEuPathDB" id="FungiDB:CCM_01391"/>
<feature type="compositionally biased region" description="Low complexity" evidence="2">
    <location>
        <begin position="129"/>
        <end position="138"/>
    </location>
</feature>
<dbReference type="Gene3D" id="3.40.50.11210">
    <property type="entry name" value="Rap/Ran-GAP"/>
    <property type="match status" value="1"/>
</dbReference>
<gene>
    <name evidence="4" type="ORF">CCM_01391</name>
</gene>
<dbReference type="GO" id="GO:0033596">
    <property type="term" value="C:TSC1-TSC2 complex"/>
    <property type="evidence" value="ECO:0007669"/>
    <property type="project" value="TreeGrafter"/>
</dbReference>
<dbReference type="InterPro" id="IPR016024">
    <property type="entry name" value="ARM-type_fold"/>
</dbReference>
<protein>
    <submittedName>
        <fullName evidence="4">Tuberin</fullName>
    </submittedName>
</protein>
<dbReference type="FunFam" id="3.40.50.11210:FF:000007">
    <property type="entry name" value="Tuberous sclerosis 2"/>
    <property type="match status" value="1"/>
</dbReference>
<dbReference type="PROSITE" id="PS50085">
    <property type="entry name" value="RAPGAP"/>
    <property type="match status" value="1"/>
</dbReference>
<evidence type="ECO:0000313" key="4">
    <source>
        <dbReference type="EMBL" id="EGX96733.1"/>
    </source>
</evidence>
<feature type="region of interest" description="Disordered" evidence="2">
    <location>
        <begin position="1568"/>
        <end position="1604"/>
    </location>
</feature>
<dbReference type="GO" id="GO:0005634">
    <property type="term" value="C:nucleus"/>
    <property type="evidence" value="ECO:0007669"/>
    <property type="project" value="InterPro"/>
</dbReference>
<proteinExistence type="predicted"/>
<sequence length="1662" mass="184142">MHPLRQPPELGRAAVTRHSATELRRFKLSSQIRSDFVFLSKLTKLTPAAAHRRLSRQLPVPAHASIAVHDEGSYLKLAILSAPFVVCTHVSAFGCAQDDEHMSRQPDNDVPSSDSARPSGLSNVLRGLTSSRSTRSPPHIASSAAAQPKTEFVNATPIHSRGLATNHMDALELLRSGIPAERISAADTLRYAISEYPLNPVLDIWYAAKDLIDEQKPSAVRVAGWGLLTECVKHTSSTDLERQEYFQTVAARAHPDDFHMQLAALVDLTNGGRKLAGFDYETIPLLIEWLDRAYNAARQARKNAARGSKSSKRAAASGEDQNLAQLFSFIHDVMKFGYNTASEATVSKLIDMVLNICMSTSVEEDLKSCISIIDVIVTFGSIPNDRLKECVQVLGSIFCLVPGLHKGSWHTLANLFKSHNGQATVRILLDILRNLSPDSSSDKDTSREIRGALAVLQKLLAKSTEKGYPSVPYALLVDGLATALKASTSIRVYGAIIQLLNTLFDDGAGQMHKLILDEDWSVALRVCAECYKRVIAVVDKTPNEEAAQEFLVTELATLITRLDLLMNQKTINYIPRQTIVNFFTQAPEMLSDATAITVLNYFQEFRCCSPSDLDWEENISLVLGAFFLNRKRPSKTRLIALNTIMDAYDVVELVGDGAEQNFIPRLTKRIIHDVAEESDIPVLKATMVFIVSVAKSCDMELFNYIMDTLKGIVPDDRVTSPVVGSTPIIPSLDGDPERRNQLSEESPSNTVTRAYVAMFLQLMNSHHEKSVSLFKVLVNVVKSNHCEVDARLSAMKLLFRLRADWAYRIYVTNDLDIDFLASSICRTEAALVKKKSEEAAETIRLARNDHTTQGRPARGVSFSHSDRGIPYPDSKALPCEAPATISPILVSHVESDESTDSSSSASSAPATTKALDIAAWMDGILSILQGANWEVYSFVLVHLPLQLSNHAIFQAAVPQVQDLRKVLCDHLRTNTLPEPPNIHGLRKADVAICLYQSLTMILSYHEHFQKSEEDEIVKTFAQGISGWERSAKACIHALSICCHELPLSMSKSLVQILTQMAQIITQPHVSVHILEFLSCLSRMHNVHVNFREEEFRTVLGICFRYLDYAREKRHSNRSSRASEASTPVTPQSGHPETSNSPPSDDLPQYVHAIAYHAIIFWFLALKLPDRANHVSWIVRKLFTDMDGPSQQVEEQAVTSVDFMQRVTYADADESAKDPYFTEDRFGPIGKKRWLIGNSIVTVKQAALTGWAHVVKRQPSGTSAYTIREAYRPPPLHQIENHLDIGREGQSTSHAILPNHILVQLLSPIPQGFDGARPITLPDDDAVDRAIRVFDRSSSLDGHKVGVIYIGEEQTDETEILANMSGSSDYIEFLNNLGTLTRLKGATFNTQGLDREYDSDGEYTFCWRDRVTEIVFHVTTQMPTNLERDPSCTNKKRHIGNDFVNIIFNDSGNPFKFDTFPSQFNFVNIVITPASRASFIVRRETKPETDLGQPFYMVKVMSKPGFPPISPASETKMVSLKALPGFIRLLSLNASMFAMVWHSQEGGEHISSWTSRLREIKRLRERYGTKNVAVAPSPPGTSLSGGPTPGSGDGSRPSSSVRDSLNSLRRTSVATFFTSTSEQTSHRSSVLSTSTTTNDTEVGLLANPACSVVDSVDFTKWAS</sequence>
<dbReference type="PANTHER" id="PTHR10063">
    <property type="entry name" value="TUBERIN"/>
    <property type="match status" value="1"/>
</dbReference>
<dbReference type="SUPFAM" id="SSF111347">
    <property type="entry name" value="Rap/Ran-GAP"/>
    <property type="match status" value="1"/>
</dbReference>
<dbReference type="EMBL" id="JH126399">
    <property type="protein sequence ID" value="EGX96733.1"/>
    <property type="molecule type" value="Genomic_DNA"/>
</dbReference>
<keyword evidence="1" id="KW-0343">GTPase activation</keyword>
<dbReference type="STRING" id="983644.G3J4R8"/>
<dbReference type="KEGG" id="cmt:CCM_01391"/>
<organism evidence="4 5">
    <name type="scientific">Cordyceps militaris (strain CM01)</name>
    <name type="common">Caterpillar fungus</name>
    <dbReference type="NCBI Taxonomy" id="983644"/>
    <lineage>
        <taxon>Eukaryota</taxon>
        <taxon>Fungi</taxon>
        <taxon>Dikarya</taxon>
        <taxon>Ascomycota</taxon>
        <taxon>Pezizomycotina</taxon>
        <taxon>Sordariomycetes</taxon>
        <taxon>Hypocreomycetidae</taxon>
        <taxon>Hypocreales</taxon>
        <taxon>Cordycipitaceae</taxon>
        <taxon>Cordyceps</taxon>
    </lineage>
</organism>
<dbReference type="GO" id="GO:0032007">
    <property type="term" value="P:negative regulation of TOR signaling"/>
    <property type="evidence" value="ECO:0007669"/>
    <property type="project" value="TreeGrafter"/>
</dbReference>
<dbReference type="SUPFAM" id="SSF48371">
    <property type="entry name" value="ARM repeat"/>
    <property type="match status" value="1"/>
</dbReference>
<dbReference type="InterPro" id="IPR027107">
    <property type="entry name" value="Tuberin/Ral-act_asu"/>
</dbReference>
<dbReference type="InterPro" id="IPR035974">
    <property type="entry name" value="Rap/Ran-GAP_sf"/>
</dbReference>
<dbReference type="RefSeq" id="XP_006666610.1">
    <property type="nucleotide sequence ID" value="XM_006666547.1"/>
</dbReference>
<evidence type="ECO:0000256" key="2">
    <source>
        <dbReference type="SAM" id="MobiDB-lite"/>
    </source>
</evidence>
<feature type="region of interest" description="Disordered" evidence="2">
    <location>
        <begin position="724"/>
        <end position="747"/>
    </location>
</feature>
<feature type="region of interest" description="Disordered" evidence="2">
    <location>
        <begin position="99"/>
        <end position="148"/>
    </location>
</feature>
<dbReference type="Pfam" id="PF02145">
    <property type="entry name" value="Rap_GAP"/>
    <property type="match status" value="1"/>
</dbReference>
<feature type="compositionally biased region" description="Low complexity" evidence="2">
    <location>
        <begin position="1593"/>
        <end position="1604"/>
    </location>
</feature>
<dbReference type="GeneID" id="18163422"/>
<feature type="region of interest" description="Disordered" evidence="2">
    <location>
        <begin position="845"/>
        <end position="865"/>
    </location>
</feature>
<dbReference type="InterPro" id="IPR024584">
    <property type="entry name" value="Tuberin_N"/>
</dbReference>
<evidence type="ECO:0000313" key="5">
    <source>
        <dbReference type="Proteomes" id="UP000001610"/>
    </source>
</evidence>
<evidence type="ECO:0000256" key="1">
    <source>
        <dbReference type="ARBA" id="ARBA00022468"/>
    </source>
</evidence>
<dbReference type="OrthoDB" id="19311at2759"/>
<evidence type="ECO:0000259" key="3">
    <source>
        <dbReference type="PROSITE" id="PS50085"/>
    </source>
</evidence>
<dbReference type="Pfam" id="PF11864">
    <property type="entry name" value="DUF3384"/>
    <property type="match status" value="1"/>
</dbReference>
<reference evidence="4 5" key="1">
    <citation type="journal article" date="2011" name="Genome Biol.">
        <title>Genome sequence of the insect pathogenic fungus Cordyceps militaris, a valued traditional Chinese medicine.</title>
        <authorList>
            <person name="Zheng P."/>
            <person name="Xia Y."/>
            <person name="Xiao G."/>
            <person name="Xiong C."/>
            <person name="Hu X."/>
            <person name="Zhang S."/>
            <person name="Zheng H."/>
            <person name="Huang Y."/>
            <person name="Zhou Y."/>
            <person name="Wang S."/>
            <person name="Zhao G.P."/>
            <person name="Liu X."/>
            <person name="St Leger R.J."/>
            <person name="Wang C."/>
        </authorList>
    </citation>
    <scope>NUCLEOTIDE SEQUENCE [LARGE SCALE GENOMIC DNA]</scope>
    <source>
        <strain evidence="4 5">CM01</strain>
    </source>
</reference>
<dbReference type="OMA" id="ATRFLMN"/>
<feature type="region of interest" description="Disordered" evidence="2">
    <location>
        <begin position="1116"/>
        <end position="1143"/>
    </location>
</feature>
<dbReference type="Pfam" id="PF03542">
    <property type="entry name" value="Tuberin"/>
    <property type="match status" value="1"/>
</dbReference>
<feature type="compositionally biased region" description="Polar residues" evidence="2">
    <location>
        <begin position="110"/>
        <end position="122"/>
    </location>
</feature>
<feature type="domain" description="Rap-GAP" evidence="3">
    <location>
        <begin position="1330"/>
        <end position="1570"/>
    </location>
</feature>
<dbReference type="GO" id="GO:0005096">
    <property type="term" value="F:GTPase activator activity"/>
    <property type="evidence" value="ECO:0007669"/>
    <property type="project" value="UniProtKB-KW"/>
</dbReference>
<name>G3J4R8_CORMM</name>
<dbReference type="InterPro" id="IPR018515">
    <property type="entry name" value="Tuberin-type_domain"/>
</dbReference>
<dbReference type="HOGENOM" id="CLU_003828_0_0_1"/>
<feature type="compositionally biased region" description="Polar residues" evidence="2">
    <location>
        <begin position="1118"/>
        <end position="1142"/>
    </location>
</feature>
<dbReference type="GO" id="GO:0051056">
    <property type="term" value="P:regulation of small GTPase mediated signal transduction"/>
    <property type="evidence" value="ECO:0007669"/>
    <property type="project" value="InterPro"/>
</dbReference>
<dbReference type="InterPro" id="IPR000331">
    <property type="entry name" value="Rap/Ran_GAP_dom"/>
</dbReference>
<dbReference type="InParanoid" id="G3J4R8"/>